<sequence>MKYLLILLLTFNLPLMAQTDTHQAFFDKLAGLCGQTFTGQSSFPDDPKDSFYGKPLVAHIAECGPAQIRVPFQVGTDTSRTWVFNLKEDGLQLQHDHRHQDGTPHEVNLYGGMATAPGTALEQSFAADTHTIGQIPEAATNVWTLTLSEDGQSLIYYLERHGKPRFKATLYRQP</sequence>
<gene>
    <name evidence="2" type="ORF">J0A66_00400</name>
</gene>
<reference evidence="2" key="1">
    <citation type="submission" date="2021-03" db="EMBL/GenBank/DDBJ databases">
        <title>novel species isolated from a fishpond in China.</title>
        <authorList>
            <person name="Lu H."/>
            <person name="Cai Z."/>
        </authorList>
    </citation>
    <scope>NUCLEOTIDE SEQUENCE</scope>
    <source>
        <strain evidence="2">JCM 30855</strain>
    </source>
</reference>
<accession>A0A939DJG8</accession>
<dbReference type="EMBL" id="JAFKCV010000001">
    <property type="protein sequence ID" value="MBN7823670.1"/>
    <property type="molecule type" value="Genomic_DNA"/>
</dbReference>
<name>A0A939DJG8_9ALTE</name>
<keyword evidence="1" id="KW-0732">Signal</keyword>
<evidence type="ECO:0000313" key="2">
    <source>
        <dbReference type="EMBL" id="MBN7823670.1"/>
    </source>
</evidence>
<proteinExistence type="predicted"/>
<feature type="chain" id="PRO_5036797307" description="Secreted protein" evidence="1">
    <location>
        <begin position="18"/>
        <end position="174"/>
    </location>
</feature>
<dbReference type="RefSeq" id="WP_206571793.1">
    <property type="nucleotide sequence ID" value="NZ_JAFKCV010000001.1"/>
</dbReference>
<keyword evidence="3" id="KW-1185">Reference proteome</keyword>
<feature type="signal peptide" evidence="1">
    <location>
        <begin position="1"/>
        <end position="17"/>
    </location>
</feature>
<evidence type="ECO:0000313" key="3">
    <source>
        <dbReference type="Proteomes" id="UP000664654"/>
    </source>
</evidence>
<dbReference type="Proteomes" id="UP000664654">
    <property type="component" value="Unassembled WGS sequence"/>
</dbReference>
<comment type="caution">
    <text evidence="2">The sequence shown here is derived from an EMBL/GenBank/DDBJ whole genome shotgun (WGS) entry which is preliminary data.</text>
</comment>
<evidence type="ECO:0008006" key="4">
    <source>
        <dbReference type="Google" id="ProtNLM"/>
    </source>
</evidence>
<evidence type="ECO:0000256" key="1">
    <source>
        <dbReference type="SAM" id="SignalP"/>
    </source>
</evidence>
<protein>
    <recommendedName>
        <fullName evidence="4">Secreted protein</fullName>
    </recommendedName>
</protein>
<organism evidence="2 3">
    <name type="scientific">Bowmanella dokdonensis</name>
    <dbReference type="NCBI Taxonomy" id="751969"/>
    <lineage>
        <taxon>Bacteria</taxon>
        <taxon>Pseudomonadati</taxon>
        <taxon>Pseudomonadota</taxon>
        <taxon>Gammaproteobacteria</taxon>
        <taxon>Alteromonadales</taxon>
        <taxon>Alteromonadaceae</taxon>
        <taxon>Bowmanella</taxon>
    </lineage>
</organism>
<dbReference type="AlphaFoldDB" id="A0A939DJG8"/>